<evidence type="ECO:0000259" key="5">
    <source>
        <dbReference type="PROSITE" id="PS50893"/>
    </source>
</evidence>
<feature type="domain" description="ABC transporter" evidence="5">
    <location>
        <begin position="4"/>
        <end position="212"/>
    </location>
</feature>
<dbReference type="InterPro" id="IPR017871">
    <property type="entry name" value="ABC_transporter-like_CS"/>
</dbReference>
<dbReference type="InterPro" id="IPR050763">
    <property type="entry name" value="ABC_transporter_ATP-binding"/>
</dbReference>
<evidence type="ECO:0000256" key="1">
    <source>
        <dbReference type="ARBA" id="ARBA00005417"/>
    </source>
</evidence>
<dbReference type="Proteomes" id="UP000548082">
    <property type="component" value="Unassembled WGS sequence"/>
</dbReference>
<comment type="similarity">
    <text evidence="1">Belongs to the ABC transporter superfamily.</text>
</comment>
<evidence type="ECO:0000256" key="4">
    <source>
        <dbReference type="ARBA" id="ARBA00022840"/>
    </source>
</evidence>
<dbReference type="CDD" id="cd03230">
    <property type="entry name" value="ABC_DR_subfamily_A"/>
    <property type="match status" value="1"/>
</dbReference>
<dbReference type="PANTHER" id="PTHR42711:SF5">
    <property type="entry name" value="ABC TRANSPORTER ATP-BINDING PROTEIN NATA"/>
    <property type="match status" value="1"/>
</dbReference>
<dbReference type="EMBL" id="JAARVG010000002">
    <property type="protein sequence ID" value="MBC1792516.1"/>
    <property type="molecule type" value="Genomic_DNA"/>
</dbReference>
<evidence type="ECO:0000313" key="9">
    <source>
        <dbReference type="Proteomes" id="UP000539064"/>
    </source>
</evidence>
<reference evidence="9 10" key="1">
    <citation type="submission" date="2020-03" db="EMBL/GenBank/DDBJ databases">
        <title>Soil Listeria distribution.</title>
        <authorList>
            <person name="Liao J."/>
            <person name="Wiedmann M."/>
        </authorList>
    </citation>
    <scope>NUCLEOTIDE SEQUENCE [LARGE SCALE GENOMIC DNA]</scope>
    <source>
        <strain evidence="8 10">FSL L7-0259</strain>
        <strain evidence="6 9">FSL L7-0978</strain>
        <strain evidence="7 11">FSL L7-0990</strain>
    </source>
</reference>
<accession>A0A7X0XW95</accession>
<protein>
    <submittedName>
        <fullName evidence="6">ABC transporter ATP-binding protein</fullName>
    </submittedName>
</protein>
<keyword evidence="4 6" id="KW-0067">ATP-binding</keyword>
<dbReference type="RefSeq" id="WP_185352681.1">
    <property type="nucleotide sequence ID" value="NZ_JAAROI010000004.1"/>
</dbReference>
<gene>
    <name evidence="6" type="ORF">HCA52_03715</name>
    <name evidence="7" type="ORF">HCA55_15285</name>
    <name evidence="8" type="ORF">HCB27_12805</name>
</gene>
<dbReference type="Proteomes" id="UP000541735">
    <property type="component" value="Unassembled WGS sequence"/>
</dbReference>
<dbReference type="PROSITE" id="PS50893">
    <property type="entry name" value="ABC_TRANSPORTER_2"/>
    <property type="match status" value="1"/>
</dbReference>
<evidence type="ECO:0000313" key="7">
    <source>
        <dbReference type="EMBL" id="MBC1798097.1"/>
    </source>
</evidence>
<evidence type="ECO:0000313" key="6">
    <source>
        <dbReference type="EMBL" id="MBC1792516.1"/>
    </source>
</evidence>
<dbReference type="PROSITE" id="PS00211">
    <property type="entry name" value="ABC_TRANSPORTER_1"/>
    <property type="match status" value="1"/>
</dbReference>
<evidence type="ECO:0000256" key="2">
    <source>
        <dbReference type="ARBA" id="ARBA00022448"/>
    </source>
</evidence>
<dbReference type="InterPro" id="IPR003593">
    <property type="entry name" value="AAA+_ATPase"/>
</dbReference>
<evidence type="ECO:0000313" key="8">
    <source>
        <dbReference type="EMBL" id="MBC2177505.1"/>
    </source>
</evidence>
<keyword evidence="2" id="KW-0813">Transport</keyword>
<dbReference type="EMBL" id="JAARVD010000009">
    <property type="protein sequence ID" value="MBC1798097.1"/>
    <property type="molecule type" value="Genomic_DNA"/>
</dbReference>
<dbReference type="PANTHER" id="PTHR42711">
    <property type="entry name" value="ABC TRANSPORTER ATP-BINDING PROTEIN"/>
    <property type="match status" value="1"/>
</dbReference>
<evidence type="ECO:0000313" key="11">
    <source>
        <dbReference type="Proteomes" id="UP000548082"/>
    </source>
</evidence>
<dbReference type="AlphaFoldDB" id="A0A7X0XW95"/>
<dbReference type="Pfam" id="PF00005">
    <property type="entry name" value="ABC_tran"/>
    <property type="match status" value="1"/>
</dbReference>
<dbReference type="EMBL" id="JAARYD010000006">
    <property type="protein sequence ID" value="MBC2177505.1"/>
    <property type="molecule type" value="Genomic_DNA"/>
</dbReference>
<keyword evidence="3" id="KW-0547">Nucleotide-binding</keyword>
<sequence length="212" mass="23941">MSVIELKNVSKTFKGYTIFDDVSVMFEEGKCYGIMGPNGSGKSVLFKMMCQFVIPDVGEVSINSKFMDANARFPKDFGIIIDRPGYIPNKTGFENLKELASIKNNISDAKIEEVMRQVSIDPKLKQKMKNYSLGMKQKISIAQAIMENQAVLILDEPFNGLDFSSVEIVRDILLDLKKQGKTIILTSHNKEDLDILCDQIFLIDQYKIIPKV</sequence>
<dbReference type="GO" id="GO:0016887">
    <property type="term" value="F:ATP hydrolysis activity"/>
    <property type="evidence" value="ECO:0007669"/>
    <property type="project" value="InterPro"/>
</dbReference>
<evidence type="ECO:0000256" key="3">
    <source>
        <dbReference type="ARBA" id="ARBA00022741"/>
    </source>
</evidence>
<dbReference type="GO" id="GO:0005524">
    <property type="term" value="F:ATP binding"/>
    <property type="evidence" value="ECO:0007669"/>
    <property type="project" value="UniProtKB-KW"/>
</dbReference>
<dbReference type="InterPro" id="IPR027417">
    <property type="entry name" value="P-loop_NTPase"/>
</dbReference>
<dbReference type="Gene3D" id="3.40.50.300">
    <property type="entry name" value="P-loop containing nucleotide triphosphate hydrolases"/>
    <property type="match status" value="1"/>
</dbReference>
<proteinExistence type="inferred from homology"/>
<name>A0A7X0XW95_9LIST</name>
<dbReference type="SUPFAM" id="SSF52540">
    <property type="entry name" value="P-loop containing nucleoside triphosphate hydrolases"/>
    <property type="match status" value="1"/>
</dbReference>
<dbReference type="Proteomes" id="UP000539064">
    <property type="component" value="Unassembled WGS sequence"/>
</dbReference>
<comment type="caution">
    <text evidence="6">The sequence shown here is derived from an EMBL/GenBank/DDBJ whole genome shotgun (WGS) entry which is preliminary data.</text>
</comment>
<organism evidence="6 9">
    <name type="scientific">Listeria booriae</name>
    <dbReference type="NCBI Taxonomy" id="1552123"/>
    <lineage>
        <taxon>Bacteria</taxon>
        <taxon>Bacillati</taxon>
        <taxon>Bacillota</taxon>
        <taxon>Bacilli</taxon>
        <taxon>Bacillales</taxon>
        <taxon>Listeriaceae</taxon>
        <taxon>Listeria</taxon>
    </lineage>
</organism>
<dbReference type="InterPro" id="IPR003439">
    <property type="entry name" value="ABC_transporter-like_ATP-bd"/>
</dbReference>
<evidence type="ECO:0000313" key="10">
    <source>
        <dbReference type="Proteomes" id="UP000541735"/>
    </source>
</evidence>
<dbReference type="SMART" id="SM00382">
    <property type="entry name" value="AAA"/>
    <property type="match status" value="1"/>
</dbReference>